<feature type="signal peptide" evidence="1">
    <location>
        <begin position="1"/>
        <end position="19"/>
    </location>
</feature>
<protein>
    <submittedName>
        <fullName evidence="2">Uncharacterized protein</fullName>
    </submittedName>
</protein>
<name>V4A074_LOTGI</name>
<dbReference type="CTD" id="20250984"/>
<dbReference type="KEGG" id="lgi:LOTGIDRAFT_239170"/>
<keyword evidence="1" id="KW-0732">Signal</keyword>
<accession>V4A074</accession>
<evidence type="ECO:0000256" key="1">
    <source>
        <dbReference type="SAM" id="SignalP"/>
    </source>
</evidence>
<reference evidence="2 3" key="1">
    <citation type="journal article" date="2013" name="Nature">
        <title>Insights into bilaterian evolution from three spiralian genomes.</title>
        <authorList>
            <person name="Simakov O."/>
            <person name="Marletaz F."/>
            <person name="Cho S.J."/>
            <person name="Edsinger-Gonzales E."/>
            <person name="Havlak P."/>
            <person name="Hellsten U."/>
            <person name="Kuo D.H."/>
            <person name="Larsson T."/>
            <person name="Lv J."/>
            <person name="Arendt D."/>
            <person name="Savage R."/>
            <person name="Osoegawa K."/>
            <person name="de Jong P."/>
            <person name="Grimwood J."/>
            <person name="Chapman J.A."/>
            <person name="Shapiro H."/>
            <person name="Aerts A."/>
            <person name="Otillar R.P."/>
            <person name="Terry A.Y."/>
            <person name="Boore J.L."/>
            <person name="Grigoriev I.V."/>
            <person name="Lindberg D.R."/>
            <person name="Seaver E.C."/>
            <person name="Weisblat D.A."/>
            <person name="Putnam N.H."/>
            <person name="Rokhsar D.S."/>
        </authorList>
    </citation>
    <scope>NUCLEOTIDE SEQUENCE [LARGE SCALE GENOMIC DNA]</scope>
</reference>
<proteinExistence type="predicted"/>
<feature type="chain" id="PRO_5004716442" evidence="1">
    <location>
        <begin position="20"/>
        <end position="145"/>
    </location>
</feature>
<keyword evidence="3" id="KW-1185">Reference proteome</keyword>
<dbReference type="RefSeq" id="XP_009052113.1">
    <property type="nucleotide sequence ID" value="XM_009053865.1"/>
</dbReference>
<dbReference type="Proteomes" id="UP000030746">
    <property type="component" value="Unassembled WGS sequence"/>
</dbReference>
<dbReference type="HOGENOM" id="CLU_1789041_0_0_1"/>
<dbReference type="GeneID" id="20250984"/>
<evidence type="ECO:0000313" key="3">
    <source>
        <dbReference type="Proteomes" id="UP000030746"/>
    </source>
</evidence>
<gene>
    <name evidence="2" type="ORF">LOTGIDRAFT_239170</name>
</gene>
<dbReference type="EMBL" id="KB201313">
    <property type="protein sequence ID" value="ESO97203.1"/>
    <property type="molecule type" value="Genomic_DNA"/>
</dbReference>
<organism evidence="2 3">
    <name type="scientific">Lottia gigantea</name>
    <name type="common">Giant owl limpet</name>
    <dbReference type="NCBI Taxonomy" id="225164"/>
    <lineage>
        <taxon>Eukaryota</taxon>
        <taxon>Metazoa</taxon>
        <taxon>Spiralia</taxon>
        <taxon>Lophotrochozoa</taxon>
        <taxon>Mollusca</taxon>
        <taxon>Gastropoda</taxon>
        <taxon>Patellogastropoda</taxon>
        <taxon>Lottioidea</taxon>
        <taxon>Lottiidae</taxon>
        <taxon>Lottia</taxon>
    </lineage>
</organism>
<sequence length="145" mass="15120">MKLTLAVVVVFAYIATTNAINPAILAAMTGGGGGNFKQMLLMDALFKNQNIGGGGGGGGGVLGGGQSQFAKMIMTKMLLKQFGENPLAAMTLMGNQNIDPMTLIALSGGENMQAIIPIIMRQQMQQQMRSQMPPVGALGTQMTPM</sequence>
<dbReference type="AlphaFoldDB" id="V4A074"/>
<evidence type="ECO:0000313" key="2">
    <source>
        <dbReference type="EMBL" id="ESO97203.1"/>
    </source>
</evidence>